<gene>
    <name evidence="1" type="ORF">CC78DRAFT_533489</name>
</gene>
<organism evidence="1 2">
    <name type="scientific">Lojkania enalia</name>
    <dbReference type="NCBI Taxonomy" id="147567"/>
    <lineage>
        <taxon>Eukaryota</taxon>
        <taxon>Fungi</taxon>
        <taxon>Dikarya</taxon>
        <taxon>Ascomycota</taxon>
        <taxon>Pezizomycotina</taxon>
        <taxon>Dothideomycetes</taxon>
        <taxon>Pleosporomycetidae</taxon>
        <taxon>Pleosporales</taxon>
        <taxon>Pleosporales incertae sedis</taxon>
        <taxon>Lojkania</taxon>
    </lineage>
</organism>
<dbReference type="AlphaFoldDB" id="A0A9P4N888"/>
<sequence length="73" mass="8056">MPPRRHGSRRGRTAFSHRETTSWTSKLLVTSCISGDVRLCRSQDGTVSSTFTVARKDASSPFAKRLEDIGQSS</sequence>
<protein>
    <submittedName>
        <fullName evidence="1">Uncharacterized protein</fullName>
    </submittedName>
</protein>
<accession>A0A9P4N888</accession>
<evidence type="ECO:0000313" key="2">
    <source>
        <dbReference type="Proteomes" id="UP000800093"/>
    </source>
</evidence>
<keyword evidence="2" id="KW-1185">Reference proteome</keyword>
<proteinExistence type="predicted"/>
<name>A0A9P4N888_9PLEO</name>
<dbReference type="EMBL" id="ML986619">
    <property type="protein sequence ID" value="KAF2264041.1"/>
    <property type="molecule type" value="Genomic_DNA"/>
</dbReference>
<reference evidence="2" key="1">
    <citation type="journal article" date="2020" name="Stud. Mycol.">
        <title>101 Dothideomycetes genomes: A test case for predicting lifestyles and emergence of pathogens.</title>
        <authorList>
            <person name="Haridas S."/>
            <person name="Albert R."/>
            <person name="Binder M."/>
            <person name="Bloem J."/>
            <person name="LaButti K."/>
            <person name="Salamov A."/>
            <person name="Andreopoulos B."/>
            <person name="Baker S."/>
            <person name="Barry K."/>
            <person name="Bills G."/>
            <person name="Bluhm B."/>
            <person name="Cannon C."/>
            <person name="Castanera R."/>
            <person name="Culley D."/>
            <person name="Daum C."/>
            <person name="Ezra D."/>
            <person name="Gonzalez J."/>
            <person name="Henrissat B."/>
            <person name="Kuo A."/>
            <person name="Liang C."/>
            <person name="Lipzen A."/>
            <person name="Lutzoni F."/>
            <person name="Magnuson J."/>
            <person name="Mondo S."/>
            <person name="Nolan M."/>
            <person name="Ohm R."/>
            <person name="Pangilinan J."/>
            <person name="Park H.-J."/>
            <person name="Ramirez L."/>
            <person name="Alfaro M."/>
            <person name="Sun H."/>
            <person name="Tritt A."/>
            <person name="Yoshinaga Y."/>
            <person name="Zwiers L.-H."/>
            <person name="Turgeon B."/>
            <person name="Goodwin S."/>
            <person name="Spatafora J."/>
            <person name="Crous P."/>
            <person name="Grigoriev I."/>
        </authorList>
    </citation>
    <scope>NUCLEOTIDE SEQUENCE [LARGE SCALE GENOMIC DNA]</scope>
    <source>
        <strain evidence="2">CBS 304.66</strain>
    </source>
</reference>
<evidence type="ECO:0000313" key="1">
    <source>
        <dbReference type="EMBL" id="KAF2264041.1"/>
    </source>
</evidence>
<dbReference type="Proteomes" id="UP000800093">
    <property type="component" value="Unassembled WGS sequence"/>
</dbReference>
<comment type="caution">
    <text evidence="1">The sequence shown here is derived from an EMBL/GenBank/DDBJ whole genome shotgun (WGS) entry which is preliminary data.</text>
</comment>